<protein>
    <recommendedName>
        <fullName evidence="2">Internal virion protein</fullName>
    </recommendedName>
</protein>
<dbReference type="EMBL" id="BK014743">
    <property type="protein sequence ID" value="DAD73729.1"/>
    <property type="molecule type" value="Genomic_DNA"/>
</dbReference>
<reference evidence="1" key="1">
    <citation type="journal article" date="2021" name="Proc. Natl. Acad. Sci. U.S.A.">
        <title>A Catalog of Tens of Thousands of Viruses from Human Metagenomes Reveals Hidden Associations with Chronic Diseases.</title>
        <authorList>
            <person name="Tisza M.J."/>
            <person name="Buck C.B."/>
        </authorList>
    </citation>
    <scope>NUCLEOTIDE SEQUENCE</scope>
    <source>
        <strain evidence="1">Ctrub15</strain>
    </source>
</reference>
<organism evidence="1">
    <name type="scientific">Podoviridae sp. ctrub15</name>
    <dbReference type="NCBI Taxonomy" id="2826581"/>
    <lineage>
        <taxon>Viruses</taxon>
        <taxon>Duplodnaviria</taxon>
        <taxon>Heunggongvirae</taxon>
        <taxon>Uroviricota</taxon>
        <taxon>Caudoviricetes</taxon>
    </lineage>
</organism>
<evidence type="ECO:0008006" key="2">
    <source>
        <dbReference type="Google" id="ProtNLM"/>
    </source>
</evidence>
<proteinExistence type="predicted"/>
<sequence>MPWNSGQTFGYGSLAGMGVATIINAFGSIGITNKSNAILQSQANIARLNAQMMEFNAQQRLRSAEKDQVRLTMQAGQVKGSQKAAIAANGLATNEGSAVEVLSSTDIIKEIDSNQIKENAQRDYWGMRMQAAGYEGQALQLEAGQQSAGLNFGTTLLQGASQIANRYMLYDAMGLFDSGTNLPQATGIGSDAYAKTPRPTWGVRNGMLSFG</sequence>
<evidence type="ECO:0000313" key="1">
    <source>
        <dbReference type="EMBL" id="DAD73729.1"/>
    </source>
</evidence>
<name>A0A8S5LUN9_9CAUD</name>
<accession>A0A8S5LUN9</accession>